<evidence type="ECO:0000313" key="2">
    <source>
        <dbReference type="EMBL" id="KAF9075427.1"/>
    </source>
</evidence>
<reference evidence="2" key="1">
    <citation type="submission" date="2020-11" db="EMBL/GenBank/DDBJ databases">
        <authorList>
            <consortium name="DOE Joint Genome Institute"/>
            <person name="Ahrendt S."/>
            <person name="Riley R."/>
            <person name="Andreopoulos W."/>
            <person name="Labutti K."/>
            <person name="Pangilinan J."/>
            <person name="Ruiz-Duenas F.J."/>
            <person name="Barrasa J.M."/>
            <person name="Sanchez-Garcia M."/>
            <person name="Camarero S."/>
            <person name="Miyauchi S."/>
            <person name="Serrano A."/>
            <person name="Linde D."/>
            <person name="Babiker R."/>
            <person name="Drula E."/>
            <person name="Ayuso-Fernandez I."/>
            <person name="Pacheco R."/>
            <person name="Padilla G."/>
            <person name="Ferreira P."/>
            <person name="Barriuso J."/>
            <person name="Kellner H."/>
            <person name="Castanera R."/>
            <person name="Alfaro M."/>
            <person name="Ramirez L."/>
            <person name="Pisabarro A.G."/>
            <person name="Kuo A."/>
            <person name="Tritt A."/>
            <person name="Lipzen A."/>
            <person name="He G."/>
            <person name="Yan M."/>
            <person name="Ng V."/>
            <person name="Cullen D."/>
            <person name="Martin F."/>
            <person name="Rosso M.-N."/>
            <person name="Henrissat B."/>
            <person name="Hibbett D."/>
            <person name="Martinez A.T."/>
            <person name="Grigoriev I.V."/>
        </authorList>
    </citation>
    <scope>NUCLEOTIDE SEQUENCE</scope>
    <source>
        <strain evidence="2">AH 40177</strain>
    </source>
</reference>
<dbReference type="OrthoDB" id="3182478at2759"/>
<dbReference type="EMBL" id="JADNRY010000009">
    <property type="protein sequence ID" value="KAF9075427.1"/>
    <property type="molecule type" value="Genomic_DNA"/>
</dbReference>
<feature type="compositionally biased region" description="Basic and acidic residues" evidence="1">
    <location>
        <begin position="60"/>
        <end position="73"/>
    </location>
</feature>
<organism evidence="2 3">
    <name type="scientific">Rhodocollybia butyracea</name>
    <dbReference type="NCBI Taxonomy" id="206335"/>
    <lineage>
        <taxon>Eukaryota</taxon>
        <taxon>Fungi</taxon>
        <taxon>Dikarya</taxon>
        <taxon>Basidiomycota</taxon>
        <taxon>Agaricomycotina</taxon>
        <taxon>Agaricomycetes</taxon>
        <taxon>Agaricomycetidae</taxon>
        <taxon>Agaricales</taxon>
        <taxon>Marasmiineae</taxon>
        <taxon>Omphalotaceae</taxon>
        <taxon>Rhodocollybia</taxon>
    </lineage>
</organism>
<keyword evidence="3" id="KW-1185">Reference proteome</keyword>
<evidence type="ECO:0000256" key="1">
    <source>
        <dbReference type="SAM" id="MobiDB-lite"/>
    </source>
</evidence>
<protein>
    <submittedName>
        <fullName evidence="2">Uncharacterized protein</fullName>
    </submittedName>
</protein>
<sequence>MIRRNPTLINMNDGDVQDIRDIVSKDKVDPSGTQSLAMKMKRMADNPNITAEDLQMLESMKKWKDKEEHEKNASKTAETLGSASGMRFSS</sequence>
<accession>A0A9P5Q6D6</accession>
<gene>
    <name evidence="2" type="ORF">BDP27DRAFT_1315000</name>
</gene>
<proteinExistence type="predicted"/>
<name>A0A9P5Q6D6_9AGAR</name>
<evidence type="ECO:0000313" key="3">
    <source>
        <dbReference type="Proteomes" id="UP000772434"/>
    </source>
</evidence>
<dbReference type="Proteomes" id="UP000772434">
    <property type="component" value="Unassembled WGS sequence"/>
</dbReference>
<comment type="caution">
    <text evidence="2">The sequence shown here is derived from an EMBL/GenBank/DDBJ whole genome shotgun (WGS) entry which is preliminary data.</text>
</comment>
<dbReference type="AlphaFoldDB" id="A0A9P5Q6D6"/>
<feature type="region of interest" description="Disordered" evidence="1">
    <location>
        <begin position="60"/>
        <end position="90"/>
    </location>
</feature>
<feature type="compositionally biased region" description="Polar residues" evidence="1">
    <location>
        <begin position="74"/>
        <end position="90"/>
    </location>
</feature>